<dbReference type="PATRIC" id="fig|1408254.3.peg.27"/>
<organism evidence="1 2">
    <name type="scientific">Brevibacillus panacihumi W25</name>
    <dbReference type="NCBI Taxonomy" id="1408254"/>
    <lineage>
        <taxon>Bacteria</taxon>
        <taxon>Bacillati</taxon>
        <taxon>Bacillota</taxon>
        <taxon>Bacilli</taxon>
        <taxon>Bacillales</taxon>
        <taxon>Paenibacillaceae</taxon>
        <taxon>Brevibacillus</taxon>
    </lineage>
</organism>
<dbReference type="RefSeq" id="WP_023554130.1">
    <property type="nucleotide sequence ID" value="NZ_KI629782.1"/>
</dbReference>
<dbReference type="PANTHER" id="PTHR11012:SF30">
    <property type="entry name" value="PROTEIN KINASE-LIKE DOMAIN-CONTAINING"/>
    <property type="match status" value="1"/>
</dbReference>
<protein>
    <recommendedName>
        <fullName evidence="3">Aminoglycoside phosphotransferase domain-containing protein</fullName>
    </recommendedName>
</protein>
<dbReference type="InterPro" id="IPR011009">
    <property type="entry name" value="Kinase-like_dom_sf"/>
</dbReference>
<dbReference type="Gene3D" id="3.90.1200.10">
    <property type="match status" value="1"/>
</dbReference>
<evidence type="ECO:0000313" key="2">
    <source>
        <dbReference type="Proteomes" id="UP000017973"/>
    </source>
</evidence>
<dbReference type="STRING" id="1408254.T458_00140"/>
<comment type="caution">
    <text evidence="1">The sequence shown here is derived from an EMBL/GenBank/DDBJ whole genome shotgun (WGS) entry which is preliminary data.</text>
</comment>
<dbReference type="EMBL" id="AYJU01000001">
    <property type="protein sequence ID" value="EST56712.1"/>
    <property type="molecule type" value="Genomic_DNA"/>
</dbReference>
<dbReference type="AlphaFoldDB" id="V6MEP5"/>
<evidence type="ECO:0008006" key="3">
    <source>
        <dbReference type="Google" id="ProtNLM"/>
    </source>
</evidence>
<dbReference type="HOGENOM" id="CLU_764345_0_0_9"/>
<sequence length="365" mass="42940">MLKLMSYAESATPAWLTEVLTREQKITEGQVASIKKKAVYKTPVTFITNLQITYSDDARGELPKTLIFKIKKRNQELQTGEKELLFYRHLSPMLHQTQKIRCYDAYMDVEKGISHLLLEDLSLTHSHPELPIHPPIKHCIEAVRILASFHAECWNRSELLQKVERMAGNRTQRLFLTKQYEQLEQQVHAFFAALGDRLLPERKAYLQEALSAGPYLFAPRWEKGPVTMVHGDAHFWNFLYPREEEEGIRPALIDWEYFDVGIGAMELAYTIGLWWFPTQRRYYEKSLLQVYHETLLEHGVNDYSFAQCEDDYRLGLTANLFMPAWHWSNGERAELWWHHLERCTAAYEDWNCREWLEREGIVSGT</sequence>
<accession>V6MEP5</accession>
<reference evidence="1 2" key="1">
    <citation type="journal article" date="2014" name="Genome Announc.">
        <title>Draft Genome Sequence of Brevibacillus panacihumi Strain W25, a Halotolerant Hydrocarbon-Degrading Bacterium.</title>
        <authorList>
            <person name="Wang X."/>
            <person name="Jin D."/>
            <person name="Zhou L."/>
            <person name="Wu L."/>
            <person name="An W."/>
            <person name="Chen Y."/>
            <person name="Zhao L."/>
        </authorList>
    </citation>
    <scope>NUCLEOTIDE SEQUENCE [LARGE SCALE GENOMIC DNA]</scope>
    <source>
        <strain evidence="1 2">W25</strain>
    </source>
</reference>
<proteinExistence type="predicted"/>
<dbReference type="InterPro" id="IPR004119">
    <property type="entry name" value="EcKL"/>
</dbReference>
<dbReference type="OrthoDB" id="115252at2"/>
<dbReference type="eggNOG" id="COG3173">
    <property type="taxonomic scope" value="Bacteria"/>
</dbReference>
<dbReference type="Proteomes" id="UP000017973">
    <property type="component" value="Unassembled WGS sequence"/>
</dbReference>
<dbReference type="SUPFAM" id="SSF56112">
    <property type="entry name" value="Protein kinase-like (PK-like)"/>
    <property type="match status" value="1"/>
</dbReference>
<evidence type="ECO:0000313" key="1">
    <source>
        <dbReference type="EMBL" id="EST56712.1"/>
    </source>
</evidence>
<dbReference type="Pfam" id="PF02958">
    <property type="entry name" value="EcKL"/>
    <property type="match status" value="1"/>
</dbReference>
<keyword evidence="2" id="KW-1185">Reference proteome</keyword>
<name>V6MEP5_9BACL</name>
<gene>
    <name evidence="1" type="ORF">T458_00140</name>
</gene>
<dbReference type="PANTHER" id="PTHR11012">
    <property type="entry name" value="PROTEIN KINASE-LIKE DOMAIN-CONTAINING"/>
    <property type="match status" value="1"/>
</dbReference>